<proteinExistence type="predicted"/>
<feature type="non-terminal residue" evidence="1">
    <location>
        <position position="363"/>
    </location>
</feature>
<name>A0ACC1U5X9_9AGAR</name>
<reference evidence="1" key="1">
    <citation type="submission" date="2022-09" db="EMBL/GenBank/DDBJ databases">
        <title>A Global Phylogenomic Analysis of the Shiitake Genus Lentinula.</title>
        <authorList>
            <consortium name="DOE Joint Genome Institute"/>
            <person name="Sierra-Patev S."/>
            <person name="Min B."/>
            <person name="Naranjo-Ortiz M."/>
            <person name="Looney B."/>
            <person name="Konkel Z."/>
            <person name="Slot J.C."/>
            <person name="Sakamoto Y."/>
            <person name="Steenwyk J.L."/>
            <person name="Rokas A."/>
            <person name="Carro J."/>
            <person name="Camarero S."/>
            <person name="Ferreira P."/>
            <person name="Molpeceres G."/>
            <person name="Ruiz-Duenas F.J."/>
            <person name="Serrano A."/>
            <person name="Henrissat B."/>
            <person name="Drula E."/>
            <person name="Hughes K.W."/>
            <person name="Mata J.L."/>
            <person name="Ishikawa N.K."/>
            <person name="Vargas-Isla R."/>
            <person name="Ushijima S."/>
            <person name="Smith C.A."/>
            <person name="Ahrendt S."/>
            <person name="Andreopoulos W."/>
            <person name="He G."/>
            <person name="Labutti K."/>
            <person name="Lipzen A."/>
            <person name="Ng V."/>
            <person name="Riley R."/>
            <person name="Sandor L."/>
            <person name="Barry K."/>
            <person name="Martinez A.T."/>
            <person name="Xiao Y."/>
            <person name="Gibbons J.G."/>
            <person name="Terashima K."/>
            <person name="Grigoriev I.V."/>
            <person name="Hibbett D.S."/>
        </authorList>
    </citation>
    <scope>NUCLEOTIDE SEQUENCE</scope>
    <source>
        <strain evidence="1">TMI1499</strain>
    </source>
</reference>
<feature type="non-terminal residue" evidence="1">
    <location>
        <position position="1"/>
    </location>
</feature>
<sequence length="363" mass="42085">QYSELWRLPYWRLRQIGIDPMHTFFLILLQRYFRDIFGLDNPDDSKKKPAKPRFKFAFYHKFTPPPSLSSLELGQSMNYTSAAGVGSIHRMLQQPLVPSELDELKKALKKMPGDSLAYVCTDIEQLPCGEFAKDDMVRQLTVWRMTKPLIQMNPTAVDSSGLLRRVQQVVCEVVTPAWVSNPPRNVGLYEAGVLKADHWRTLFLIHLPLAILSLWKDTSPLAAAGACDMASVVDTTMHLCCASLVMTKRKLTLNRREKFQHLLRLHILGLQRNFPGWIFPSHHLSFHIYDFMDLFSGVRHWWLFPFENLIGKLQRIPTNHKPGEFEHTTHHFFHKGANFRQFLLRPNAPPILQYVQKLLDKAY</sequence>
<evidence type="ECO:0000313" key="2">
    <source>
        <dbReference type="Proteomes" id="UP001163835"/>
    </source>
</evidence>
<comment type="caution">
    <text evidence="1">The sequence shown here is derived from an EMBL/GenBank/DDBJ whole genome shotgun (WGS) entry which is preliminary data.</text>
</comment>
<gene>
    <name evidence="1" type="ORF">F5876DRAFT_10372</name>
</gene>
<dbReference type="EMBL" id="MU795022">
    <property type="protein sequence ID" value="KAJ3812487.1"/>
    <property type="molecule type" value="Genomic_DNA"/>
</dbReference>
<protein>
    <submittedName>
        <fullName evidence="1">Uncharacterized protein</fullName>
    </submittedName>
</protein>
<evidence type="ECO:0000313" key="1">
    <source>
        <dbReference type="EMBL" id="KAJ3812487.1"/>
    </source>
</evidence>
<organism evidence="1 2">
    <name type="scientific">Lentinula aff. lateritia</name>
    <dbReference type="NCBI Taxonomy" id="2804960"/>
    <lineage>
        <taxon>Eukaryota</taxon>
        <taxon>Fungi</taxon>
        <taxon>Dikarya</taxon>
        <taxon>Basidiomycota</taxon>
        <taxon>Agaricomycotina</taxon>
        <taxon>Agaricomycetes</taxon>
        <taxon>Agaricomycetidae</taxon>
        <taxon>Agaricales</taxon>
        <taxon>Marasmiineae</taxon>
        <taxon>Omphalotaceae</taxon>
        <taxon>Lentinula</taxon>
    </lineage>
</organism>
<accession>A0ACC1U5X9</accession>
<dbReference type="Proteomes" id="UP001163835">
    <property type="component" value="Unassembled WGS sequence"/>
</dbReference>
<keyword evidence="2" id="KW-1185">Reference proteome</keyword>